<dbReference type="Pfam" id="PF20130">
    <property type="entry name" value="DUF6520"/>
    <property type="match status" value="1"/>
</dbReference>
<organism evidence="2 3">
    <name type="scientific">Chryseobacterium lathyri</name>
    <dbReference type="NCBI Taxonomy" id="395933"/>
    <lineage>
        <taxon>Bacteria</taxon>
        <taxon>Pseudomonadati</taxon>
        <taxon>Bacteroidota</taxon>
        <taxon>Flavobacteriia</taxon>
        <taxon>Flavobacteriales</taxon>
        <taxon>Weeksellaceae</taxon>
        <taxon>Chryseobacterium group</taxon>
        <taxon>Chryseobacterium</taxon>
    </lineage>
</organism>
<protein>
    <submittedName>
        <fullName evidence="2">Uncharacterized protein</fullName>
    </submittedName>
</protein>
<dbReference type="OrthoDB" id="1262763at2"/>
<dbReference type="InterPro" id="IPR045391">
    <property type="entry name" value="DUF6520"/>
</dbReference>
<sequence>MKKIRQIALPLAILFIGAGSAYATSLASETKKAEIPGWKIDLENPENPCVMTSVQCSTVNTGNPCEITESTGVHQLYESSCETELFRIP</sequence>
<dbReference type="EMBL" id="BJYI01000003">
    <property type="protein sequence ID" value="GEN71168.1"/>
    <property type="molecule type" value="Genomic_DNA"/>
</dbReference>
<evidence type="ECO:0000256" key="1">
    <source>
        <dbReference type="SAM" id="SignalP"/>
    </source>
</evidence>
<gene>
    <name evidence="2" type="ORF">CLA01_12400</name>
</gene>
<accession>A0A511Y7K3</accession>
<feature type="chain" id="PRO_5022028314" evidence="1">
    <location>
        <begin position="24"/>
        <end position="89"/>
    </location>
</feature>
<dbReference type="AlphaFoldDB" id="A0A511Y7K3"/>
<dbReference type="Proteomes" id="UP000321150">
    <property type="component" value="Unassembled WGS sequence"/>
</dbReference>
<dbReference type="RefSeq" id="WP_111959790.1">
    <property type="nucleotide sequence ID" value="NZ_BJYI01000003.1"/>
</dbReference>
<proteinExistence type="predicted"/>
<feature type="signal peptide" evidence="1">
    <location>
        <begin position="1"/>
        <end position="23"/>
    </location>
</feature>
<comment type="caution">
    <text evidence="2">The sequence shown here is derived from an EMBL/GenBank/DDBJ whole genome shotgun (WGS) entry which is preliminary data.</text>
</comment>
<keyword evidence="1" id="KW-0732">Signal</keyword>
<evidence type="ECO:0000313" key="2">
    <source>
        <dbReference type="EMBL" id="GEN71168.1"/>
    </source>
</evidence>
<name>A0A511Y7K3_9FLAO</name>
<evidence type="ECO:0000313" key="3">
    <source>
        <dbReference type="Proteomes" id="UP000321150"/>
    </source>
</evidence>
<reference evidence="2 3" key="1">
    <citation type="submission" date="2019-07" db="EMBL/GenBank/DDBJ databases">
        <title>Whole genome shotgun sequence of Chryseobacterium lathyri NBRC 105250.</title>
        <authorList>
            <person name="Hosoyama A."/>
            <person name="Uohara A."/>
            <person name="Ohji S."/>
            <person name="Ichikawa N."/>
        </authorList>
    </citation>
    <scope>NUCLEOTIDE SEQUENCE [LARGE SCALE GENOMIC DNA]</scope>
    <source>
        <strain evidence="2 3">NBRC 105250</strain>
    </source>
</reference>